<protein>
    <submittedName>
        <fullName evidence="1">Uncharacterized protein</fullName>
    </submittedName>
</protein>
<dbReference type="AlphaFoldDB" id="A0AAJ1FEV3"/>
<organism evidence="1 2">
    <name type="scientific">Alistipes onderdonkii</name>
    <dbReference type="NCBI Taxonomy" id="328813"/>
    <lineage>
        <taxon>Bacteria</taxon>
        <taxon>Pseudomonadati</taxon>
        <taxon>Bacteroidota</taxon>
        <taxon>Bacteroidia</taxon>
        <taxon>Bacteroidales</taxon>
        <taxon>Rikenellaceae</taxon>
        <taxon>Alistipes</taxon>
    </lineage>
</organism>
<evidence type="ECO:0000313" key="1">
    <source>
        <dbReference type="EMBL" id="MCQ5081544.1"/>
    </source>
</evidence>
<accession>A0AAJ1FEV3</accession>
<name>A0AAJ1FEV3_9BACT</name>
<evidence type="ECO:0000313" key="2">
    <source>
        <dbReference type="Proteomes" id="UP001205035"/>
    </source>
</evidence>
<sequence length="43" mass="4566">MKAAYIKPELEILVIAAEAGFAISQPHGGELGPSSVNYADDEY</sequence>
<comment type="caution">
    <text evidence="1">The sequence shown here is derived from an EMBL/GenBank/DDBJ whole genome shotgun (WGS) entry which is preliminary data.</text>
</comment>
<reference evidence="1" key="1">
    <citation type="submission" date="2022-06" db="EMBL/GenBank/DDBJ databases">
        <title>Isolation of gut microbiota from human fecal samples.</title>
        <authorList>
            <person name="Pamer E.G."/>
            <person name="Barat B."/>
            <person name="Waligurski E."/>
            <person name="Medina S."/>
            <person name="Paddock L."/>
            <person name="Mostad J."/>
        </authorList>
    </citation>
    <scope>NUCLEOTIDE SEQUENCE</scope>
    <source>
        <strain evidence="1">DFI.6.22</strain>
    </source>
</reference>
<dbReference type="EMBL" id="JANGBQ010000002">
    <property type="protein sequence ID" value="MCQ5081544.1"/>
    <property type="molecule type" value="Genomic_DNA"/>
</dbReference>
<dbReference type="RefSeq" id="WP_022333647.1">
    <property type="nucleotide sequence ID" value="NZ_AP025562.1"/>
</dbReference>
<gene>
    <name evidence="1" type="ORF">NE651_01390</name>
</gene>
<proteinExistence type="predicted"/>
<dbReference type="Proteomes" id="UP001205035">
    <property type="component" value="Unassembled WGS sequence"/>
</dbReference>